<dbReference type="InterPro" id="IPR050124">
    <property type="entry name" value="tRNA_CCA-adding_enzyme"/>
</dbReference>
<feature type="domain" description="HD" evidence="13">
    <location>
        <begin position="259"/>
        <end position="344"/>
    </location>
</feature>
<evidence type="ECO:0000256" key="3">
    <source>
        <dbReference type="ARBA" id="ARBA00022694"/>
    </source>
</evidence>
<dbReference type="CDD" id="cd05398">
    <property type="entry name" value="NT_ClassII-CCAase"/>
    <property type="match status" value="1"/>
</dbReference>
<dbReference type="InterPro" id="IPR032828">
    <property type="entry name" value="PolyA_RNA-bd"/>
</dbReference>
<sequence>MNYKEALHHKIFKTISQSAKELNLDSYVIGGFVRDFILKRGTAKDIDVVAIGDGIKLAKQVAKNLPNKPKVQVFKTYGTAMLLYNDIEVEFVGSRKESYTEDSRNPAVENGSLEDDQNRRDFTINALALDLSEANFGNLLDPFNGIQDLENKTIRTPLNPDITYSDDPLRMMRAIRFATQLNFTIKQNSLDAISRNSERIKIITNERIVVELNKILESKTPSIGYLLLEKTGLLKHILPELIALKGIDEVEGQRHKDNFYHTLEVVDNIAKNTDDLWLRWAALLHDIGKAPTKKFNKKVGWTFHGHEFEGSKMVYRLFKRLKMPLNEKMKFVQKMVFMSSRPIVLANDEVTDSAVRRLVFDAGEFVDDLMTLCEADITTKNPKKFNKYHNNFKIVREKIIEVEERDHVRNFQPPISGEEIMETFGLKPSKEIGIIKETIKEAILEGDIPNEHEAAYQLMLKEGERLGLEVSKIQRFKDTKFQSDKESK</sequence>
<keyword evidence="10 11" id="KW-0694">RNA-binding</keyword>
<keyword evidence="7" id="KW-0692">RNA repair</keyword>
<dbReference type="Gene3D" id="1.10.3090.10">
    <property type="entry name" value="cca-adding enzyme, domain 2"/>
    <property type="match status" value="1"/>
</dbReference>
<dbReference type="SUPFAM" id="SSF81891">
    <property type="entry name" value="Poly A polymerase C-terminal region-like"/>
    <property type="match status" value="1"/>
</dbReference>
<dbReference type="EMBL" id="JAZHYP010000008">
    <property type="protein sequence ID" value="MEN3324843.1"/>
    <property type="molecule type" value="Genomic_DNA"/>
</dbReference>
<dbReference type="Pfam" id="PF01966">
    <property type="entry name" value="HD"/>
    <property type="match status" value="1"/>
</dbReference>
<keyword evidence="16" id="KW-1185">Reference proteome</keyword>
<keyword evidence="6" id="KW-0547">Nucleotide-binding</keyword>
<comment type="similarity">
    <text evidence="11">Belongs to the tRNA nucleotidyltransferase/poly(A) polymerase family.</text>
</comment>
<evidence type="ECO:0000259" key="13">
    <source>
        <dbReference type="Pfam" id="PF01966"/>
    </source>
</evidence>
<feature type="domain" description="Poly A polymerase head" evidence="12">
    <location>
        <begin position="27"/>
        <end position="155"/>
    </location>
</feature>
<dbReference type="InterPro" id="IPR006674">
    <property type="entry name" value="HD_domain"/>
</dbReference>
<dbReference type="Gene3D" id="1.10.246.80">
    <property type="match status" value="1"/>
</dbReference>
<evidence type="ECO:0000259" key="12">
    <source>
        <dbReference type="Pfam" id="PF01743"/>
    </source>
</evidence>
<evidence type="ECO:0000256" key="7">
    <source>
        <dbReference type="ARBA" id="ARBA00022800"/>
    </source>
</evidence>
<organism evidence="15 16">
    <name type="scientific">Mariniflexile soesokkakense</name>
    <dbReference type="NCBI Taxonomy" id="1343160"/>
    <lineage>
        <taxon>Bacteria</taxon>
        <taxon>Pseudomonadati</taxon>
        <taxon>Bacteroidota</taxon>
        <taxon>Flavobacteriia</taxon>
        <taxon>Flavobacteriales</taxon>
        <taxon>Flavobacteriaceae</taxon>
        <taxon>Mariniflexile</taxon>
    </lineage>
</organism>
<dbReference type="Gene3D" id="3.30.460.10">
    <property type="entry name" value="Beta Polymerase, domain 2"/>
    <property type="match status" value="1"/>
</dbReference>
<dbReference type="CDD" id="cd00077">
    <property type="entry name" value="HDc"/>
    <property type="match status" value="1"/>
</dbReference>
<dbReference type="PANTHER" id="PTHR47545">
    <property type="entry name" value="MULTIFUNCTIONAL CCA PROTEIN"/>
    <property type="match status" value="1"/>
</dbReference>
<feature type="domain" description="tRNA nucleotidyltransferase/poly(A) polymerase RNA and SrmB- binding" evidence="14">
    <location>
        <begin position="182"/>
        <end position="242"/>
    </location>
</feature>
<protein>
    <submittedName>
        <fullName evidence="15">HD domain-containing protein</fullName>
    </submittedName>
</protein>
<accession>A0ABV0ACU4</accession>
<dbReference type="Proteomes" id="UP001416393">
    <property type="component" value="Unassembled WGS sequence"/>
</dbReference>
<dbReference type="InterPro" id="IPR003607">
    <property type="entry name" value="HD/PDEase_dom"/>
</dbReference>
<comment type="caution">
    <text evidence="15">The sequence shown here is derived from an EMBL/GenBank/DDBJ whole genome shotgun (WGS) entry which is preliminary data.</text>
</comment>
<dbReference type="InterPro" id="IPR043519">
    <property type="entry name" value="NT_sf"/>
</dbReference>
<reference evidence="15 16" key="1">
    <citation type="submission" date="2024-01" db="EMBL/GenBank/DDBJ databases">
        <title>Mariniflexile litorale sp. nov., isolated from the shallow sediments of the Sea of Japan.</title>
        <authorList>
            <person name="Romanenko L."/>
            <person name="Bystritskaya E."/>
            <person name="Isaeva M."/>
        </authorList>
    </citation>
    <scope>NUCLEOTIDE SEQUENCE [LARGE SCALE GENOMIC DNA]</scope>
    <source>
        <strain evidence="15 16">KCTC 32427</strain>
    </source>
</reference>
<evidence type="ECO:0000256" key="9">
    <source>
        <dbReference type="ARBA" id="ARBA00022842"/>
    </source>
</evidence>
<evidence type="ECO:0000256" key="11">
    <source>
        <dbReference type="RuleBase" id="RU003953"/>
    </source>
</evidence>
<keyword evidence="3" id="KW-0819">tRNA processing</keyword>
<evidence type="ECO:0000256" key="8">
    <source>
        <dbReference type="ARBA" id="ARBA00022840"/>
    </source>
</evidence>
<name>A0ABV0ACU4_9FLAO</name>
<evidence type="ECO:0000256" key="5">
    <source>
        <dbReference type="ARBA" id="ARBA00022723"/>
    </source>
</evidence>
<dbReference type="SUPFAM" id="SSF81301">
    <property type="entry name" value="Nucleotidyltransferase"/>
    <property type="match status" value="1"/>
</dbReference>
<evidence type="ECO:0000256" key="6">
    <source>
        <dbReference type="ARBA" id="ARBA00022741"/>
    </source>
</evidence>
<keyword evidence="5" id="KW-0479">Metal-binding</keyword>
<dbReference type="Pfam" id="PF01743">
    <property type="entry name" value="PolyA_pol"/>
    <property type="match status" value="1"/>
</dbReference>
<evidence type="ECO:0000313" key="15">
    <source>
        <dbReference type="EMBL" id="MEN3324843.1"/>
    </source>
</evidence>
<comment type="cofactor">
    <cofactor evidence="1">
        <name>Mg(2+)</name>
        <dbReference type="ChEBI" id="CHEBI:18420"/>
    </cofactor>
</comment>
<keyword evidence="2 11" id="KW-0808">Transferase</keyword>
<gene>
    <name evidence="15" type="ORF">VP395_13980</name>
</gene>
<keyword evidence="4" id="KW-0548">Nucleotidyltransferase</keyword>
<evidence type="ECO:0000313" key="16">
    <source>
        <dbReference type="Proteomes" id="UP001416393"/>
    </source>
</evidence>
<evidence type="ECO:0000256" key="10">
    <source>
        <dbReference type="ARBA" id="ARBA00022884"/>
    </source>
</evidence>
<keyword evidence="8" id="KW-0067">ATP-binding</keyword>
<dbReference type="InterPro" id="IPR002646">
    <property type="entry name" value="PolA_pol_head_dom"/>
</dbReference>
<keyword evidence="9" id="KW-0460">Magnesium</keyword>
<evidence type="ECO:0000256" key="1">
    <source>
        <dbReference type="ARBA" id="ARBA00001946"/>
    </source>
</evidence>
<evidence type="ECO:0000259" key="14">
    <source>
        <dbReference type="Pfam" id="PF12627"/>
    </source>
</evidence>
<dbReference type="Pfam" id="PF12627">
    <property type="entry name" value="PolyA_pol_RNAbd"/>
    <property type="match status" value="1"/>
</dbReference>
<dbReference type="PANTHER" id="PTHR47545:SF1">
    <property type="entry name" value="MULTIFUNCTIONAL CCA PROTEIN"/>
    <property type="match status" value="1"/>
</dbReference>
<dbReference type="RefSeq" id="WP_346242640.1">
    <property type="nucleotide sequence ID" value="NZ_JAZHYP010000008.1"/>
</dbReference>
<evidence type="ECO:0000256" key="2">
    <source>
        <dbReference type="ARBA" id="ARBA00022679"/>
    </source>
</evidence>
<proteinExistence type="inferred from homology"/>
<dbReference type="InterPro" id="IPR006675">
    <property type="entry name" value="HDIG_dom"/>
</dbReference>
<evidence type="ECO:0000256" key="4">
    <source>
        <dbReference type="ARBA" id="ARBA00022695"/>
    </source>
</evidence>
<dbReference type="NCBIfam" id="TIGR00277">
    <property type="entry name" value="HDIG"/>
    <property type="match status" value="1"/>
</dbReference>